<evidence type="ECO:0000256" key="2">
    <source>
        <dbReference type="ARBA" id="ARBA00016337"/>
    </source>
</evidence>
<proteinExistence type="inferred from homology"/>
<keyword evidence="3 10" id="KW-0285">Flavoprotein</keyword>
<dbReference type="EMBL" id="LS483487">
    <property type="protein sequence ID" value="SQJ13802.1"/>
    <property type="molecule type" value="Genomic_DNA"/>
</dbReference>
<dbReference type="InterPro" id="IPR003374">
    <property type="entry name" value="ApbE-like_sf"/>
</dbReference>
<dbReference type="PANTHER" id="PTHR30040">
    <property type="entry name" value="THIAMINE BIOSYNTHESIS LIPOPROTEIN APBE"/>
    <property type="match status" value="1"/>
</dbReference>
<evidence type="ECO:0000256" key="4">
    <source>
        <dbReference type="ARBA" id="ARBA00022679"/>
    </source>
</evidence>
<evidence type="ECO:0000256" key="9">
    <source>
        <dbReference type="ARBA" id="ARBA00048540"/>
    </source>
</evidence>
<keyword evidence="12" id="KW-1003">Cell membrane</keyword>
<dbReference type="PROSITE" id="PS51257">
    <property type="entry name" value="PROKAR_LIPOPROTEIN"/>
    <property type="match status" value="1"/>
</dbReference>
<keyword evidence="12" id="KW-0997">Cell inner membrane</keyword>
<dbReference type="GO" id="GO:0016740">
    <property type="term" value="F:transferase activity"/>
    <property type="evidence" value="ECO:0007669"/>
    <property type="project" value="UniProtKB-UniRule"/>
</dbReference>
<dbReference type="SUPFAM" id="SSF143631">
    <property type="entry name" value="ApbE-like"/>
    <property type="match status" value="1"/>
</dbReference>
<keyword evidence="12" id="KW-0472">Membrane</keyword>
<dbReference type="GO" id="GO:0005886">
    <property type="term" value="C:plasma membrane"/>
    <property type="evidence" value="ECO:0007669"/>
    <property type="project" value="UniProtKB-SubCell"/>
</dbReference>
<dbReference type="PANTHER" id="PTHR30040:SF2">
    <property type="entry name" value="FAD:PROTEIN FMN TRANSFERASE"/>
    <property type="match status" value="1"/>
</dbReference>
<dbReference type="KEGG" id="ful:C4N20_05275"/>
<keyword evidence="12 13" id="KW-0449">Lipoprotein</keyword>
<keyword evidence="7 10" id="KW-0460">Magnesium</keyword>
<keyword evidence="5 10" id="KW-0479">Metal-binding</keyword>
<dbReference type="AlphaFoldDB" id="A0AAX1TPP5"/>
<evidence type="ECO:0000256" key="7">
    <source>
        <dbReference type="ARBA" id="ARBA00022842"/>
    </source>
</evidence>
<comment type="similarity">
    <text evidence="10 12">Belongs to the ApbE family.</text>
</comment>
<dbReference type="RefSeq" id="WP_005979664.1">
    <property type="nucleotide sequence ID" value="NZ_BAABXY010000001.1"/>
</dbReference>
<dbReference type="Pfam" id="PF02424">
    <property type="entry name" value="ApbE"/>
    <property type="match status" value="1"/>
</dbReference>
<name>A0AAX1TPP5_9FUSO</name>
<keyword evidence="4 10" id="KW-0808">Transferase</keyword>
<dbReference type="GeneID" id="78454209"/>
<keyword evidence="6 10" id="KW-0274">FAD</keyword>
<evidence type="ECO:0000256" key="1">
    <source>
        <dbReference type="ARBA" id="ARBA00011955"/>
    </source>
</evidence>
<evidence type="ECO:0000256" key="3">
    <source>
        <dbReference type="ARBA" id="ARBA00022630"/>
    </source>
</evidence>
<comment type="catalytic activity">
    <reaction evidence="9 10 12">
        <text>L-threonyl-[protein] + FAD = FMN-L-threonyl-[protein] + AMP + H(+)</text>
        <dbReference type="Rhea" id="RHEA:36847"/>
        <dbReference type="Rhea" id="RHEA-COMP:11060"/>
        <dbReference type="Rhea" id="RHEA-COMP:11061"/>
        <dbReference type="ChEBI" id="CHEBI:15378"/>
        <dbReference type="ChEBI" id="CHEBI:30013"/>
        <dbReference type="ChEBI" id="CHEBI:57692"/>
        <dbReference type="ChEBI" id="CHEBI:74257"/>
        <dbReference type="ChEBI" id="CHEBI:456215"/>
        <dbReference type="EC" id="2.7.1.180"/>
    </reaction>
</comment>
<accession>A0AAX1TPP5</accession>
<organism evidence="13 14">
    <name type="scientific">Fusobacterium ulcerans</name>
    <dbReference type="NCBI Taxonomy" id="861"/>
    <lineage>
        <taxon>Bacteria</taxon>
        <taxon>Fusobacteriati</taxon>
        <taxon>Fusobacteriota</taxon>
        <taxon>Fusobacteriia</taxon>
        <taxon>Fusobacteriales</taxon>
        <taxon>Fusobacteriaceae</taxon>
        <taxon>Fusobacterium</taxon>
    </lineage>
</organism>
<evidence type="ECO:0000256" key="5">
    <source>
        <dbReference type="ARBA" id="ARBA00022723"/>
    </source>
</evidence>
<dbReference type="PIRSF" id="PIRSF006268">
    <property type="entry name" value="ApbE"/>
    <property type="match status" value="1"/>
</dbReference>
<feature type="binding site" evidence="11">
    <location>
        <position position="297"/>
    </location>
    <ligand>
        <name>Mg(2+)</name>
        <dbReference type="ChEBI" id="CHEBI:18420"/>
    </ligand>
</feature>
<evidence type="ECO:0000313" key="13">
    <source>
        <dbReference type="EMBL" id="SQJ13802.1"/>
    </source>
</evidence>
<dbReference type="Gene3D" id="3.10.520.10">
    <property type="entry name" value="ApbE-like domains"/>
    <property type="match status" value="1"/>
</dbReference>
<comment type="subcellular location">
    <subcellularLocation>
        <location evidence="12">Cell inner membrane</location>
        <topology evidence="12">Lipid-anchor</topology>
        <orientation evidence="12">Periplasmic side</orientation>
    </subcellularLocation>
</comment>
<evidence type="ECO:0000256" key="11">
    <source>
        <dbReference type="PIRSR" id="PIRSR006268-2"/>
    </source>
</evidence>
<sequence length="339" mass="38513">MNLVKKKLVNSVIKRLLMILLLPLIFIGCTEKKVQKFESEKFLFGTYVKITIYDKDEKLAKTGMEEAFNEIERLDNKFNSKIKTSIIGKLNSDPTVPVELDDEGLMLFSKVREVYELSDKKYDITIGPLLKAWGFGEVGEISIPSKECLAQALKEIDFDKVKIEGNKIYMEPPVNEIDTGSFLKGYAVARAKKLMEDAGITSAFITTISSIDVINTKPENKPWRIGVQNPENPEEILGIIELNDEGMGVSGDYQTYVEINGKRYHHILDKTTGFPVRDKKMVVVICEDAFLADLYSTAFFTMPVEKVMKFAESDKKMKVLVVDKDMNILKTKNLDFFKK</sequence>
<dbReference type="Proteomes" id="UP000249008">
    <property type="component" value="Chromosome 1"/>
</dbReference>
<dbReference type="EC" id="2.7.1.180" evidence="1 10"/>
<dbReference type="GO" id="GO:0046872">
    <property type="term" value="F:metal ion binding"/>
    <property type="evidence" value="ECO:0007669"/>
    <property type="project" value="UniProtKB-UniRule"/>
</dbReference>
<protein>
    <recommendedName>
        <fullName evidence="2 10">FAD:protein FMN transferase</fullName>
        <ecNumber evidence="1 10">2.7.1.180</ecNumber>
    </recommendedName>
    <alternativeName>
        <fullName evidence="8 10">Flavin transferase</fullName>
    </alternativeName>
</protein>
<comment type="cofactor">
    <cofactor evidence="11">
        <name>Mg(2+)</name>
        <dbReference type="ChEBI" id="CHEBI:18420"/>
    </cofactor>
    <cofactor evidence="11">
        <name>Mn(2+)</name>
        <dbReference type="ChEBI" id="CHEBI:29035"/>
    </cofactor>
    <text evidence="11">Magnesium. Can also use manganese.</text>
</comment>
<comment type="function">
    <text evidence="12">Flavin transferase that catalyzes the transfer of the FMN moiety of FAD and its covalent binding to the hydroxyl group of a threonine residue in a target flavoprotein.</text>
</comment>
<evidence type="ECO:0000256" key="12">
    <source>
        <dbReference type="RuleBase" id="RU363002"/>
    </source>
</evidence>
<gene>
    <name evidence="13" type="primary">apbE</name>
    <name evidence="13" type="ORF">NCTC12112_02941</name>
</gene>
<feature type="binding site" evidence="11">
    <location>
        <position position="181"/>
    </location>
    <ligand>
        <name>Mg(2+)</name>
        <dbReference type="ChEBI" id="CHEBI:18420"/>
    </ligand>
</feature>
<feature type="binding site" evidence="11">
    <location>
        <position position="293"/>
    </location>
    <ligand>
        <name>Mg(2+)</name>
        <dbReference type="ChEBI" id="CHEBI:18420"/>
    </ligand>
</feature>
<evidence type="ECO:0000256" key="10">
    <source>
        <dbReference type="PIRNR" id="PIRNR006268"/>
    </source>
</evidence>
<evidence type="ECO:0000256" key="6">
    <source>
        <dbReference type="ARBA" id="ARBA00022827"/>
    </source>
</evidence>
<evidence type="ECO:0000313" key="14">
    <source>
        <dbReference type="Proteomes" id="UP000249008"/>
    </source>
</evidence>
<dbReference type="InterPro" id="IPR024932">
    <property type="entry name" value="ApbE"/>
</dbReference>
<evidence type="ECO:0000256" key="8">
    <source>
        <dbReference type="ARBA" id="ARBA00031306"/>
    </source>
</evidence>
<reference evidence="13 14" key="1">
    <citation type="submission" date="2018-06" db="EMBL/GenBank/DDBJ databases">
        <authorList>
            <consortium name="Pathogen Informatics"/>
            <person name="Doyle S."/>
        </authorList>
    </citation>
    <scope>NUCLEOTIDE SEQUENCE [LARGE SCALE GENOMIC DNA]</scope>
    <source>
        <strain evidence="13 14">NCTC12112</strain>
    </source>
</reference>